<keyword evidence="3" id="KW-1185">Reference proteome</keyword>
<evidence type="ECO:0000313" key="2">
    <source>
        <dbReference type="EMBL" id="KAJ8491425.1"/>
    </source>
</evidence>
<sequence>MSKSDMKPSFRKPTSDTANRKDRCHSPVYVTNPRREHDRSPSISRKIGPGHLMSSGKRMLEERKGF</sequence>
<gene>
    <name evidence="2" type="ORF">OPV22_013146</name>
</gene>
<evidence type="ECO:0000313" key="3">
    <source>
        <dbReference type="Proteomes" id="UP001222027"/>
    </source>
</evidence>
<dbReference type="AlphaFoldDB" id="A0AAV8R7M0"/>
<evidence type="ECO:0000256" key="1">
    <source>
        <dbReference type="SAM" id="MobiDB-lite"/>
    </source>
</evidence>
<feature type="region of interest" description="Disordered" evidence="1">
    <location>
        <begin position="1"/>
        <end position="66"/>
    </location>
</feature>
<proteinExistence type="predicted"/>
<protein>
    <recommendedName>
        <fullName evidence="4">DUF4005 domain-containing protein</fullName>
    </recommendedName>
</protein>
<dbReference type="EMBL" id="JAQQAF010000004">
    <property type="protein sequence ID" value="KAJ8491425.1"/>
    <property type="molecule type" value="Genomic_DNA"/>
</dbReference>
<name>A0AAV8R7M0_ENSVE</name>
<accession>A0AAV8R7M0</accession>
<dbReference type="Proteomes" id="UP001222027">
    <property type="component" value="Unassembled WGS sequence"/>
</dbReference>
<organism evidence="2 3">
    <name type="scientific">Ensete ventricosum</name>
    <name type="common">Abyssinian banana</name>
    <name type="synonym">Musa ensete</name>
    <dbReference type="NCBI Taxonomy" id="4639"/>
    <lineage>
        <taxon>Eukaryota</taxon>
        <taxon>Viridiplantae</taxon>
        <taxon>Streptophyta</taxon>
        <taxon>Embryophyta</taxon>
        <taxon>Tracheophyta</taxon>
        <taxon>Spermatophyta</taxon>
        <taxon>Magnoliopsida</taxon>
        <taxon>Liliopsida</taxon>
        <taxon>Zingiberales</taxon>
        <taxon>Musaceae</taxon>
        <taxon>Ensete</taxon>
    </lineage>
</organism>
<reference evidence="2 3" key="1">
    <citation type="submission" date="2022-12" db="EMBL/GenBank/DDBJ databases">
        <title>Chromosome-scale assembly of the Ensete ventricosum genome.</title>
        <authorList>
            <person name="Dussert Y."/>
            <person name="Stocks J."/>
            <person name="Wendawek A."/>
            <person name="Woldeyes F."/>
            <person name="Nichols R.A."/>
            <person name="Borrell J.S."/>
        </authorList>
    </citation>
    <scope>NUCLEOTIDE SEQUENCE [LARGE SCALE GENOMIC DNA]</scope>
    <source>
        <strain evidence="3">cv. Maze</strain>
        <tissue evidence="2">Seeds</tissue>
    </source>
</reference>
<comment type="caution">
    <text evidence="2">The sequence shown here is derived from an EMBL/GenBank/DDBJ whole genome shotgun (WGS) entry which is preliminary data.</text>
</comment>
<evidence type="ECO:0008006" key="4">
    <source>
        <dbReference type="Google" id="ProtNLM"/>
    </source>
</evidence>